<evidence type="ECO:0000256" key="1">
    <source>
        <dbReference type="SAM" id="MobiDB-lite"/>
    </source>
</evidence>
<feature type="compositionally biased region" description="Polar residues" evidence="1">
    <location>
        <begin position="11"/>
        <end position="33"/>
    </location>
</feature>
<dbReference type="AlphaFoldDB" id="A0A0R3TJ08"/>
<reference evidence="4" key="1">
    <citation type="submission" date="2017-02" db="UniProtKB">
        <authorList>
            <consortium name="WormBaseParasite"/>
        </authorList>
    </citation>
    <scope>IDENTIFICATION</scope>
</reference>
<evidence type="ECO:0000313" key="4">
    <source>
        <dbReference type="WBParaSite" id="HNAJ_0000704901-mRNA-1"/>
    </source>
</evidence>
<evidence type="ECO:0000313" key="3">
    <source>
        <dbReference type="Proteomes" id="UP000278807"/>
    </source>
</evidence>
<accession>A0A0R3TJ08</accession>
<dbReference type="EMBL" id="UZAE01009931">
    <property type="protein sequence ID" value="VDO02907.1"/>
    <property type="molecule type" value="Genomic_DNA"/>
</dbReference>
<protein>
    <submittedName>
        <fullName evidence="2 4">Uncharacterized protein</fullName>
    </submittedName>
</protein>
<sequence length="88" mass="9551">METMPFILDTTDVTRPSVDSTPDTTRQKTTTGVEETKIVADNSSTIPPSDTPSSTDDIVDTTYEIQNNSFSTKTSTTRTPLHTGNPNV</sequence>
<keyword evidence="3" id="KW-1185">Reference proteome</keyword>
<gene>
    <name evidence="2" type="ORF">HNAJ_LOCUS7047</name>
</gene>
<dbReference type="Proteomes" id="UP000278807">
    <property type="component" value="Unassembled WGS sequence"/>
</dbReference>
<evidence type="ECO:0000313" key="2">
    <source>
        <dbReference type="EMBL" id="VDO02907.1"/>
    </source>
</evidence>
<proteinExistence type="predicted"/>
<reference evidence="2 3" key="2">
    <citation type="submission" date="2018-11" db="EMBL/GenBank/DDBJ databases">
        <authorList>
            <consortium name="Pathogen Informatics"/>
        </authorList>
    </citation>
    <scope>NUCLEOTIDE SEQUENCE [LARGE SCALE GENOMIC DNA]</scope>
</reference>
<feature type="region of interest" description="Disordered" evidence="1">
    <location>
        <begin position="1"/>
        <end position="34"/>
    </location>
</feature>
<organism evidence="4">
    <name type="scientific">Rodentolepis nana</name>
    <name type="common">Dwarf tapeworm</name>
    <name type="synonym">Hymenolepis nana</name>
    <dbReference type="NCBI Taxonomy" id="102285"/>
    <lineage>
        <taxon>Eukaryota</taxon>
        <taxon>Metazoa</taxon>
        <taxon>Spiralia</taxon>
        <taxon>Lophotrochozoa</taxon>
        <taxon>Platyhelminthes</taxon>
        <taxon>Cestoda</taxon>
        <taxon>Eucestoda</taxon>
        <taxon>Cyclophyllidea</taxon>
        <taxon>Hymenolepididae</taxon>
        <taxon>Rodentolepis</taxon>
    </lineage>
</organism>
<name>A0A0R3TJ08_RODNA</name>
<feature type="region of interest" description="Disordered" evidence="1">
    <location>
        <begin position="67"/>
        <end position="88"/>
    </location>
</feature>
<dbReference type="WBParaSite" id="HNAJ_0000704901-mRNA-1">
    <property type="protein sequence ID" value="HNAJ_0000704901-mRNA-1"/>
    <property type="gene ID" value="HNAJ_0000704901"/>
</dbReference>